<comment type="caution">
    <text evidence="2">The sequence shown here is derived from an EMBL/GenBank/DDBJ whole genome shotgun (WGS) entry which is preliminary data.</text>
</comment>
<dbReference type="RefSeq" id="WP_420902652.1">
    <property type="nucleotide sequence ID" value="NZ_CP034588.1"/>
</dbReference>
<dbReference type="Proteomes" id="UP000245390">
    <property type="component" value="Unassembled WGS sequence"/>
</dbReference>
<gene>
    <name evidence="2" type="ORF">C8D95_101323</name>
</gene>
<feature type="domain" description="DUF58" evidence="1">
    <location>
        <begin position="59"/>
        <end position="260"/>
    </location>
</feature>
<dbReference type="InterPro" id="IPR002881">
    <property type="entry name" value="DUF58"/>
</dbReference>
<dbReference type="PANTHER" id="PTHR33608">
    <property type="entry name" value="BLL2464 PROTEIN"/>
    <property type="match status" value="1"/>
</dbReference>
<dbReference type="Pfam" id="PF01882">
    <property type="entry name" value="DUF58"/>
    <property type="match status" value="1"/>
</dbReference>
<sequence length="301" mass="33338">MIETARLSDPDAPARLRRDAETLAGPLPPLLAAAEHLASSVMPGQHGRRRVGQGDEFWQYRPSHAGDEARAIDWRRSARSDDALFVREKEWQAAQSVSLWLDMGRSMDFASTRNLPTKADEARRLSLALCVLLVRGGERVGLTNMGLPPRAGQLQLMRLTDALARGEDEADYAAPDLRGAPSRSRAVFVSDFLGDMEPVTMALAAAADRGIDGVLLQILDPQEEAFPFDGRTIFESVGGTMRHETLKAGDLRDRYLDRLAERKDQLSTLARRTGWQYDLHRTGTPAPGALLWLYTALERAH</sequence>
<dbReference type="AlphaFoldDB" id="A0A316GC03"/>
<dbReference type="PANTHER" id="PTHR33608:SF6">
    <property type="entry name" value="BLL2464 PROTEIN"/>
    <property type="match status" value="1"/>
</dbReference>
<protein>
    <submittedName>
        <fullName evidence="2">Uncharacterized protein DUF58</fullName>
    </submittedName>
</protein>
<proteinExistence type="predicted"/>
<keyword evidence="3" id="KW-1185">Reference proteome</keyword>
<evidence type="ECO:0000259" key="1">
    <source>
        <dbReference type="Pfam" id="PF01882"/>
    </source>
</evidence>
<dbReference type="EMBL" id="QGGV01000001">
    <property type="protein sequence ID" value="PWK58509.1"/>
    <property type="molecule type" value="Genomic_DNA"/>
</dbReference>
<evidence type="ECO:0000313" key="3">
    <source>
        <dbReference type="Proteomes" id="UP000245390"/>
    </source>
</evidence>
<evidence type="ECO:0000313" key="2">
    <source>
        <dbReference type="EMBL" id="PWK58509.1"/>
    </source>
</evidence>
<reference evidence="2 3" key="1">
    <citation type="submission" date="2018-05" db="EMBL/GenBank/DDBJ databases">
        <title>Genomic Encyclopedia of Type Strains, Phase IV (KMG-IV): sequencing the most valuable type-strain genomes for metagenomic binning, comparative biology and taxonomic classification.</title>
        <authorList>
            <person name="Goeker M."/>
        </authorList>
    </citation>
    <scope>NUCLEOTIDE SEQUENCE [LARGE SCALE GENOMIC DNA]</scope>
    <source>
        <strain evidence="2 3">DSM 103371</strain>
    </source>
</reference>
<name>A0A316GC03_9RHOB</name>
<organism evidence="2 3">
    <name type="scientific">Silicimonas algicola</name>
    <dbReference type="NCBI Taxonomy" id="1826607"/>
    <lineage>
        <taxon>Bacteria</taxon>
        <taxon>Pseudomonadati</taxon>
        <taxon>Pseudomonadota</taxon>
        <taxon>Alphaproteobacteria</taxon>
        <taxon>Rhodobacterales</taxon>
        <taxon>Paracoccaceae</taxon>
    </lineage>
</organism>
<accession>A0A316GC03</accession>